<dbReference type="Proteomes" id="UP000238157">
    <property type="component" value="Unassembled WGS sequence"/>
</dbReference>
<dbReference type="AlphaFoldDB" id="A0A2T0WMR0"/>
<dbReference type="InterPro" id="IPR022655">
    <property type="entry name" value="DUF1553"/>
</dbReference>
<dbReference type="GO" id="GO:0009055">
    <property type="term" value="F:electron transfer activity"/>
    <property type="evidence" value="ECO:0007669"/>
    <property type="project" value="InterPro"/>
</dbReference>
<dbReference type="InterPro" id="IPR011429">
    <property type="entry name" value="Cyt_c_Planctomycete-type"/>
</dbReference>
<dbReference type="EMBL" id="PVTR01000005">
    <property type="protein sequence ID" value="PRY87989.1"/>
    <property type="molecule type" value="Genomic_DNA"/>
</dbReference>
<accession>A0A2T0WMR0</accession>
<dbReference type="Pfam" id="PF07583">
    <property type="entry name" value="PSCyt2"/>
    <property type="match status" value="1"/>
</dbReference>
<evidence type="ECO:0000259" key="2">
    <source>
        <dbReference type="Pfam" id="PF07587"/>
    </source>
</evidence>
<evidence type="ECO:0000313" key="5">
    <source>
        <dbReference type="Proteomes" id="UP000238157"/>
    </source>
</evidence>
<proteinExistence type="predicted"/>
<dbReference type="InterPro" id="IPR036909">
    <property type="entry name" value="Cyt_c-like_dom_sf"/>
</dbReference>
<evidence type="ECO:0000259" key="3">
    <source>
        <dbReference type="Pfam" id="PF07635"/>
    </source>
</evidence>
<comment type="caution">
    <text evidence="4">The sequence shown here is derived from an EMBL/GenBank/DDBJ whole genome shotgun (WGS) entry which is preliminary data.</text>
</comment>
<dbReference type="GO" id="GO:0020037">
    <property type="term" value="F:heme binding"/>
    <property type="evidence" value="ECO:0007669"/>
    <property type="project" value="InterPro"/>
</dbReference>
<dbReference type="Pfam" id="PF07635">
    <property type="entry name" value="PSCyt1"/>
    <property type="match status" value="1"/>
</dbReference>
<organism evidence="4 5">
    <name type="scientific">Mongoliibacter ruber</name>
    <dbReference type="NCBI Taxonomy" id="1750599"/>
    <lineage>
        <taxon>Bacteria</taxon>
        <taxon>Pseudomonadati</taxon>
        <taxon>Bacteroidota</taxon>
        <taxon>Cytophagia</taxon>
        <taxon>Cytophagales</taxon>
        <taxon>Cyclobacteriaceae</taxon>
        <taxon>Mongoliibacter</taxon>
    </lineage>
</organism>
<feature type="domain" description="DUF1553" evidence="2">
    <location>
        <begin position="496"/>
        <end position="756"/>
    </location>
</feature>
<evidence type="ECO:0000313" key="4">
    <source>
        <dbReference type="EMBL" id="PRY87989.1"/>
    </source>
</evidence>
<sequence>MVGFLFFNTLFASFDIYLDGFVISTFFHEITFDNKPLTRIIVKSQTFLYAPFLFLLLFSCNEKKSQSNILDSNDQVSYNFHIRPILSDKCFACHGPDANKREAGLRLDMAESAYAALRENPGRHGIVPNDPDASEVYIRLTSEDPGEQMPPPESNLSLSNEEIEIIRKWISQGAEYEPHWAFVKPQKHPLPKVQNQSWPINDIDYFVLQRMEAEGLAPNPEADKNTLIKRISLDLTGLPPQPEWIAAFENDQSEDAYLKALDKLFAQEAFGEKLGALWMDISRYSDSYGYQDDNIRTQWPYRDWVIHAFNTNLPYDEFITWQLAGDLLPANNKEHILATAFNRNHKYTEEGGVIEEEYRVEYVLDKTNTFSKGIIGITMECAQCHDHKYDPISQKEYFELFAFFNNTPEKGYEGDVMQSKPAKTPILWIDKEDTSELLKFINQRDSSRLMVSVMEELDSLRPTYILDRGLYDAPTSQVFPSTPMSVLEFGTNYPKNRLGLAQWTVSKENPLTARVFVNLIWQEIFGQGIVKSTGDFGMQGDLPSHPELLDWLAVDFMGNGWDIKRLLKQILSSATYKQSSFVDRKALEKDPENIFLSRYPRLRLPAENVRDLVLASSGLLVTEIGGPSVKPYQPKGLWEASTSGRGELKTYVQDTGDKLYRRGLYTFIKLTSPPPMPIIFDGSNRDQCEVNRGRTNTPLQALVMLNDPMVLEAASNLALTISKKHEDPSEALREAFVRILSRNPKNEELKVLEHYLKEEKERFTSNMDQAYSLVQVGNYPPKKEEINPDVAAMMQVITMLYNLEETITKI</sequence>
<name>A0A2T0WMR0_9BACT</name>
<gene>
    <name evidence="4" type="ORF">CLW00_105109</name>
</gene>
<feature type="domain" description="Cytochrome C Planctomycete-type" evidence="3">
    <location>
        <begin position="90"/>
        <end position="153"/>
    </location>
</feature>
<dbReference type="Pfam" id="PF07587">
    <property type="entry name" value="PSD1"/>
    <property type="match status" value="1"/>
</dbReference>
<dbReference type="PANTHER" id="PTHR35889">
    <property type="entry name" value="CYCLOINULO-OLIGOSACCHARIDE FRUCTANOTRANSFERASE-RELATED"/>
    <property type="match status" value="1"/>
</dbReference>
<dbReference type="PANTHER" id="PTHR35889:SF3">
    <property type="entry name" value="F-BOX DOMAIN-CONTAINING PROTEIN"/>
    <property type="match status" value="1"/>
</dbReference>
<dbReference type="SUPFAM" id="SSF46626">
    <property type="entry name" value="Cytochrome c"/>
    <property type="match status" value="1"/>
</dbReference>
<feature type="domain" description="DUF1549" evidence="1">
    <location>
        <begin position="203"/>
        <end position="408"/>
    </location>
</feature>
<dbReference type="InterPro" id="IPR011444">
    <property type="entry name" value="DUF1549"/>
</dbReference>
<keyword evidence="5" id="KW-1185">Reference proteome</keyword>
<reference evidence="4 5" key="1">
    <citation type="submission" date="2018-03" db="EMBL/GenBank/DDBJ databases">
        <title>Genomic Encyclopedia of Archaeal and Bacterial Type Strains, Phase II (KMG-II): from individual species to whole genera.</title>
        <authorList>
            <person name="Goeker M."/>
        </authorList>
    </citation>
    <scope>NUCLEOTIDE SEQUENCE [LARGE SCALE GENOMIC DNA]</scope>
    <source>
        <strain evidence="4 5">DSM 27929</strain>
    </source>
</reference>
<protein>
    <submittedName>
        <fullName evidence="4">Cytochrome c</fullName>
    </submittedName>
</protein>
<evidence type="ECO:0000259" key="1">
    <source>
        <dbReference type="Pfam" id="PF07583"/>
    </source>
</evidence>